<reference evidence="2" key="1">
    <citation type="submission" date="2022-08" db="UniProtKB">
        <authorList>
            <consortium name="EnsemblMetazoa"/>
        </authorList>
    </citation>
    <scope>IDENTIFICATION</scope>
    <source>
        <strain evidence="2">05x7-T-G4-1.051#20</strain>
    </source>
</reference>
<evidence type="ECO:0000313" key="2">
    <source>
        <dbReference type="EnsemblMetazoa" id="G23204.2:cds"/>
    </source>
</evidence>
<dbReference type="EnsemblMetazoa" id="G23204.2">
    <property type="protein sequence ID" value="G23204.2:cds"/>
    <property type="gene ID" value="G23204"/>
</dbReference>
<dbReference type="Proteomes" id="UP000005408">
    <property type="component" value="Unassembled WGS sequence"/>
</dbReference>
<protein>
    <submittedName>
        <fullName evidence="2">Uncharacterized protein</fullName>
    </submittedName>
</protein>
<keyword evidence="3" id="KW-1185">Reference proteome</keyword>
<feature type="compositionally biased region" description="Basic and acidic residues" evidence="1">
    <location>
        <begin position="80"/>
        <end position="113"/>
    </location>
</feature>
<feature type="compositionally biased region" description="Basic and acidic residues" evidence="1">
    <location>
        <begin position="177"/>
        <end position="186"/>
    </location>
</feature>
<feature type="region of interest" description="Disordered" evidence="1">
    <location>
        <begin position="66"/>
        <end position="210"/>
    </location>
</feature>
<evidence type="ECO:0000256" key="1">
    <source>
        <dbReference type="SAM" id="MobiDB-lite"/>
    </source>
</evidence>
<proteinExistence type="predicted"/>
<dbReference type="AlphaFoldDB" id="A0A8W8KE30"/>
<name>A0A8W8KE30_MAGGI</name>
<organism evidence="2 3">
    <name type="scientific">Magallana gigas</name>
    <name type="common">Pacific oyster</name>
    <name type="synonym">Crassostrea gigas</name>
    <dbReference type="NCBI Taxonomy" id="29159"/>
    <lineage>
        <taxon>Eukaryota</taxon>
        <taxon>Metazoa</taxon>
        <taxon>Spiralia</taxon>
        <taxon>Lophotrochozoa</taxon>
        <taxon>Mollusca</taxon>
        <taxon>Bivalvia</taxon>
        <taxon>Autobranchia</taxon>
        <taxon>Pteriomorphia</taxon>
        <taxon>Ostreida</taxon>
        <taxon>Ostreoidea</taxon>
        <taxon>Ostreidae</taxon>
        <taxon>Magallana</taxon>
    </lineage>
</organism>
<evidence type="ECO:0000313" key="3">
    <source>
        <dbReference type="Proteomes" id="UP000005408"/>
    </source>
</evidence>
<accession>A0A8W8KE30</accession>
<sequence>MCLPVFMILYNTPEIRYKLLGFVHQKSFPFDAIGYLLPDTTMKFLLLAIIAVAAHGAPLDQIQQLPLKPGESRQQTEQSSLKEEELKPETKPSSRTADLRPEFAVEEDLKPETKPAQQIRSEQDAEEDLVPETRPVERRDLTDGEDEELVPQTKPVQRSSELKPETKPSPSQYVRRPTPEEFEPPKRRFVPRPVPLEEPKENQVEEITEE</sequence>